<evidence type="ECO:0000313" key="3">
    <source>
        <dbReference type="Proteomes" id="UP001166004"/>
    </source>
</evidence>
<comment type="caution">
    <text evidence="2">The sequence shown here is derived from an EMBL/GenBank/DDBJ whole genome shotgun (WGS) entry which is preliminary data.</text>
</comment>
<keyword evidence="3" id="KW-1185">Reference proteome</keyword>
<protein>
    <recommendedName>
        <fullName evidence="1">Segregation and condensation protein A</fullName>
    </recommendedName>
</protein>
<organism evidence="2 3">
    <name type="scientific">Pelagibacter ubique</name>
    <dbReference type="NCBI Taxonomy" id="198252"/>
    <lineage>
        <taxon>Bacteria</taxon>
        <taxon>Pseudomonadati</taxon>
        <taxon>Pseudomonadota</taxon>
        <taxon>Alphaproteobacteria</taxon>
        <taxon>Candidatus Pelagibacterales</taxon>
        <taxon>Candidatus Pelagibacteraceae</taxon>
        <taxon>Candidatus Pelagibacter</taxon>
    </lineage>
</organism>
<sequence>MSDIDSNNFNVNLESYQGPLDVLLDLAKSQKVDLENISITLLADQFHNYITNEKNLNLEAASEYLLMATWLTYLKSKLLLPTNPEEEFKVLEVAEQLKLQLKKLELIRLLSDQMLKRKRLGREIRLRGIKGNIRSIYSTEYKMNLYELLKTYSSLIMTKDFQRVNIPKLPVFTTEDGIKRIKEFFGKLNEWKNLNDLIPSKFKDGKKNKKTGKAGIFAGSLELVKEGDLTMKQENLFDEIYIREIK</sequence>
<evidence type="ECO:0000256" key="1">
    <source>
        <dbReference type="ARBA" id="ARBA00044777"/>
    </source>
</evidence>
<reference evidence="2 3" key="1">
    <citation type="submission" date="2019-07" db="EMBL/GenBank/DDBJ databases">
        <title>SAR11 Genome Evolution.</title>
        <authorList>
            <person name="Giovannoni S."/>
        </authorList>
    </citation>
    <scope>NUCLEOTIDE SEQUENCE [LARGE SCALE GENOMIC DNA]</scope>
    <source>
        <strain evidence="2 3">HTCC9565</strain>
    </source>
</reference>
<accession>A0ABX1T5R6</accession>
<evidence type="ECO:0000313" key="2">
    <source>
        <dbReference type="EMBL" id="NMN68040.1"/>
    </source>
</evidence>
<dbReference type="Gene3D" id="6.10.250.2410">
    <property type="match status" value="1"/>
</dbReference>
<dbReference type="Pfam" id="PF02616">
    <property type="entry name" value="SMC_ScpA"/>
    <property type="match status" value="1"/>
</dbReference>
<dbReference type="EMBL" id="LANA01000002">
    <property type="protein sequence ID" value="NMN68040.1"/>
    <property type="molecule type" value="Genomic_DNA"/>
</dbReference>
<proteinExistence type="predicted"/>
<dbReference type="InterPro" id="IPR003768">
    <property type="entry name" value="ScpA"/>
</dbReference>
<dbReference type="PANTHER" id="PTHR33969">
    <property type="entry name" value="SEGREGATION AND CONDENSATION PROTEIN A"/>
    <property type="match status" value="1"/>
</dbReference>
<dbReference type="Proteomes" id="UP001166004">
    <property type="component" value="Unassembled WGS sequence"/>
</dbReference>
<dbReference type="PANTHER" id="PTHR33969:SF2">
    <property type="entry name" value="SEGREGATION AND CONDENSATION PROTEIN A"/>
    <property type="match status" value="1"/>
</dbReference>
<name>A0ABX1T5R6_PELUQ</name>
<dbReference type="RefSeq" id="WP_169036538.1">
    <property type="nucleotide sequence ID" value="NZ_LANA01000002.1"/>
</dbReference>
<gene>
    <name evidence="2" type="ORF">VP91_00011990</name>
</gene>